<dbReference type="PROSITE" id="PS51683">
    <property type="entry name" value="SAM_OMT_II"/>
    <property type="match status" value="1"/>
</dbReference>
<dbReference type="GO" id="GO:0032259">
    <property type="term" value="P:methylation"/>
    <property type="evidence" value="ECO:0007669"/>
    <property type="project" value="UniProtKB-KW"/>
</dbReference>
<keyword evidence="6" id="KW-1185">Reference proteome</keyword>
<evidence type="ECO:0000256" key="2">
    <source>
        <dbReference type="ARBA" id="ARBA00022679"/>
    </source>
</evidence>
<dbReference type="InterPro" id="IPR016461">
    <property type="entry name" value="COMT-like"/>
</dbReference>
<dbReference type="GO" id="GO:0008171">
    <property type="term" value="F:O-methyltransferase activity"/>
    <property type="evidence" value="ECO:0007669"/>
    <property type="project" value="InterPro"/>
</dbReference>
<reference evidence="5" key="1">
    <citation type="submission" date="2019-10" db="EMBL/GenBank/DDBJ databases">
        <authorList>
            <consortium name="DOE Joint Genome Institute"/>
            <person name="Kuo A."/>
            <person name="Miyauchi S."/>
            <person name="Kiss E."/>
            <person name="Drula E."/>
            <person name="Kohler A."/>
            <person name="Sanchez-Garcia M."/>
            <person name="Andreopoulos B."/>
            <person name="Barry K.W."/>
            <person name="Bonito G."/>
            <person name="Buee M."/>
            <person name="Carver A."/>
            <person name="Chen C."/>
            <person name="Cichocki N."/>
            <person name="Clum A."/>
            <person name="Culley D."/>
            <person name="Crous P.W."/>
            <person name="Fauchery L."/>
            <person name="Girlanda M."/>
            <person name="Hayes R."/>
            <person name="Keri Z."/>
            <person name="LaButti K."/>
            <person name="Lipzen A."/>
            <person name="Lombard V."/>
            <person name="Magnuson J."/>
            <person name="Maillard F."/>
            <person name="Morin E."/>
            <person name="Murat C."/>
            <person name="Nolan M."/>
            <person name="Ohm R."/>
            <person name="Pangilinan J."/>
            <person name="Pereira M."/>
            <person name="Perotto S."/>
            <person name="Peter M."/>
            <person name="Riley R."/>
            <person name="Sitrit Y."/>
            <person name="Stielow B."/>
            <person name="Szollosi G."/>
            <person name="Zifcakova L."/>
            <person name="Stursova M."/>
            <person name="Spatafora J.W."/>
            <person name="Tedersoo L."/>
            <person name="Vaario L.-M."/>
            <person name="Yamada A."/>
            <person name="Yan M."/>
            <person name="Wang P."/>
            <person name="Xu J."/>
            <person name="Bruns T."/>
            <person name="Baldrian P."/>
            <person name="Vilgalys R."/>
            <person name="Henrissat B."/>
            <person name="Grigoriev I.V."/>
            <person name="Hibbett D."/>
            <person name="Nagy L.G."/>
            <person name="Martin F.M."/>
        </authorList>
    </citation>
    <scope>NUCLEOTIDE SEQUENCE</scope>
    <source>
        <strain evidence="5">BED1</strain>
    </source>
</reference>
<name>A0AAD4BYZ6_BOLED</name>
<protein>
    <submittedName>
        <fullName evidence="5">S-adenosyl-L-methionine-dependent methyltransferase</fullName>
    </submittedName>
</protein>
<dbReference type="InterPro" id="IPR029063">
    <property type="entry name" value="SAM-dependent_MTases_sf"/>
</dbReference>
<reference evidence="5" key="2">
    <citation type="journal article" date="2020" name="Nat. Commun.">
        <title>Large-scale genome sequencing of mycorrhizal fungi provides insights into the early evolution of symbiotic traits.</title>
        <authorList>
            <person name="Miyauchi S."/>
            <person name="Kiss E."/>
            <person name="Kuo A."/>
            <person name="Drula E."/>
            <person name="Kohler A."/>
            <person name="Sanchez-Garcia M."/>
            <person name="Morin E."/>
            <person name="Andreopoulos B."/>
            <person name="Barry K.W."/>
            <person name="Bonito G."/>
            <person name="Buee M."/>
            <person name="Carver A."/>
            <person name="Chen C."/>
            <person name="Cichocki N."/>
            <person name="Clum A."/>
            <person name="Culley D."/>
            <person name="Crous P.W."/>
            <person name="Fauchery L."/>
            <person name="Girlanda M."/>
            <person name="Hayes R.D."/>
            <person name="Keri Z."/>
            <person name="LaButti K."/>
            <person name="Lipzen A."/>
            <person name="Lombard V."/>
            <person name="Magnuson J."/>
            <person name="Maillard F."/>
            <person name="Murat C."/>
            <person name="Nolan M."/>
            <person name="Ohm R.A."/>
            <person name="Pangilinan J."/>
            <person name="Pereira M.F."/>
            <person name="Perotto S."/>
            <person name="Peter M."/>
            <person name="Pfister S."/>
            <person name="Riley R."/>
            <person name="Sitrit Y."/>
            <person name="Stielow J.B."/>
            <person name="Szollosi G."/>
            <person name="Zifcakova L."/>
            <person name="Stursova M."/>
            <person name="Spatafora J.W."/>
            <person name="Tedersoo L."/>
            <person name="Vaario L.M."/>
            <person name="Yamada A."/>
            <person name="Yan M."/>
            <person name="Wang P."/>
            <person name="Xu J."/>
            <person name="Bruns T."/>
            <person name="Baldrian P."/>
            <person name="Vilgalys R."/>
            <person name="Dunand C."/>
            <person name="Henrissat B."/>
            <person name="Grigoriev I.V."/>
            <person name="Hibbett D."/>
            <person name="Nagy L.G."/>
            <person name="Martin F.M."/>
        </authorList>
    </citation>
    <scope>NUCLEOTIDE SEQUENCE</scope>
    <source>
        <strain evidence="5">BED1</strain>
    </source>
</reference>
<sequence>MSGEAQLEALLEIINTSARQAIVEYKKDGNEVPTIHSKTYHPIDFANDTVALKKAVRLLEGACQQLCASLAPPQHTVQNYAMSFEWACIGVVIRAKVADVLEKYPKGLHVDELAKLVNLEKGKLARVLRLLATKGCFTEGKPAILLCSCFTSGDLSPTSVTSNTFANNRISLITLSTSNPGALSRIEVEDVSEGAVVLYETMREPEYATSYDPDKSPLVYALKKKGFKGTFFDWMKVDNYHRAMVGISDIMGSLSVLHHYPWNEVKTVCDVGASVGTVSLPLSKIYPHLKIINQDLPEVLVLSKDIWARDAPEALKNNQVAFVPLNFFEESPVQGQDVYYLRNIIHDWPDSEATVIMRSVRSAMAPHSRLLIHDYVLRSASRDRNAKSFGADVAPEPLLPNFGNGNNRNERTLDESIALGSAAGLRLEKVYDLAESAVLEFRVAA</sequence>
<gene>
    <name evidence="5" type="ORF">L210DRAFT_3735182</name>
</gene>
<keyword evidence="1 5" id="KW-0489">Methyltransferase</keyword>
<accession>A0AAD4BYZ6</accession>
<evidence type="ECO:0000256" key="3">
    <source>
        <dbReference type="ARBA" id="ARBA00022691"/>
    </source>
</evidence>
<dbReference type="InterPro" id="IPR001077">
    <property type="entry name" value="COMT_C"/>
</dbReference>
<dbReference type="SUPFAM" id="SSF53335">
    <property type="entry name" value="S-adenosyl-L-methionine-dependent methyltransferases"/>
    <property type="match status" value="1"/>
</dbReference>
<dbReference type="Gene3D" id="3.40.50.150">
    <property type="entry name" value="Vaccinia Virus protein VP39"/>
    <property type="match status" value="1"/>
</dbReference>
<keyword evidence="2" id="KW-0808">Transferase</keyword>
<evidence type="ECO:0000313" key="6">
    <source>
        <dbReference type="Proteomes" id="UP001194468"/>
    </source>
</evidence>
<evidence type="ECO:0000256" key="1">
    <source>
        <dbReference type="ARBA" id="ARBA00022603"/>
    </source>
</evidence>
<keyword evidence="3" id="KW-0949">S-adenosyl-L-methionine</keyword>
<feature type="domain" description="O-methyltransferase C-terminal" evidence="4">
    <location>
        <begin position="239"/>
        <end position="388"/>
    </location>
</feature>
<dbReference type="InterPro" id="IPR036388">
    <property type="entry name" value="WH-like_DNA-bd_sf"/>
</dbReference>
<dbReference type="PANTHER" id="PTHR43712">
    <property type="entry name" value="PUTATIVE (AFU_ORTHOLOGUE AFUA_4G14580)-RELATED"/>
    <property type="match status" value="1"/>
</dbReference>
<dbReference type="EMBL" id="WHUW01000007">
    <property type="protein sequence ID" value="KAF8443681.1"/>
    <property type="molecule type" value="Genomic_DNA"/>
</dbReference>
<dbReference type="Proteomes" id="UP001194468">
    <property type="component" value="Unassembled WGS sequence"/>
</dbReference>
<dbReference type="PANTHER" id="PTHR43712:SF2">
    <property type="entry name" value="O-METHYLTRANSFERASE CICE"/>
    <property type="match status" value="1"/>
</dbReference>
<dbReference type="SUPFAM" id="SSF46785">
    <property type="entry name" value="Winged helix' DNA-binding domain"/>
    <property type="match status" value="1"/>
</dbReference>
<dbReference type="Pfam" id="PF00891">
    <property type="entry name" value="Methyltransf_2"/>
    <property type="match status" value="1"/>
</dbReference>
<dbReference type="AlphaFoldDB" id="A0AAD4BYZ6"/>
<dbReference type="Gene3D" id="1.10.10.10">
    <property type="entry name" value="Winged helix-like DNA-binding domain superfamily/Winged helix DNA-binding domain"/>
    <property type="match status" value="1"/>
</dbReference>
<comment type="caution">
    <text evidence="5">The sequence shown here is derived from an EMBL/GenBank/DDBJ whole genome shotgun (WGS) entry which is preliminary data.</text>
</comment>
<proteinExistence type="predicted"/>
<evidence type="ECO:0000259" key="4">
    <source>
        <dbReference type="Pfam" id="PF00891"/>
    </source>
</evidence>
<evidence type="ECO:0000313" key="5">
    <source>
        <dbReference type="EMBL" id="KAF8443681.1"/>
    </source>
</evidence>
<dbReference type="InterPro" id="IPR036390">
    <property type="entry name" value="WH_DNA-bd_sf"/>
</dbReference>
<organism evidence="5 6">
    <name type="scientific">Boletus edulis BED1</name>
    <dbReference type="NCBI Taxonomy" id="1328754"/>
    <lineage>
        <taxon>Eukaryota</taxon>
        <taxon>Fungi</taxon>
        <taxon>Dikarya</taxon>
        <taxon>Basidiomycota</taxon>
        <taxon>Agaricomycotina</taxon>
        <taxon>Agaricomycetes</taxon>
        <taxon>Agaricomycetidae</taxon>
        <taxon>Boletales</taxon>
        <taxon>Boletineae</taxon>
        <taxon>Boletaceae</taxon>
        <taxon>Boletoideae</taxon>
        <taxon>Boletus</taxon>
    </lineage>
</organism>